<dbReference type="OrthoDB" id="20872at2759"/>
<dbReference type="EMBL" id="JAAARO010000004">
    <property type="protein sequence ID" value="KAF5748260.1"/>
    <property type="molecule type" value="Genomic_DNA"/>
</dbReference>
<comment type="subcellular location">
    <subcellularLocation>
        <location evidence="1">Membrane</location>
        <topology evidence="1">Multi-pass membrane protein</topology>
    </subcellularLocation>
</comment>
<feature type="region of interest" description="Disordered" evidence="8">
    <location>
        <begin position="366"/>
        <end position="385"/>
    </location>
</feature>
<protein>
    <submittedName>
        <fullName evidence="11">Putative Ankyrin repeat family protein</fullName>
    </submittedName>
</protein>
<dbReference type="SUPFAM" id="SSF48403">
    <property type="entry name" value="Ankyrin repeat"/>
    <property type="match status" value="2"/>
</dbReference>
<evidence type="ECO:0000256" key="4">
    <source>
        <dbReference type="ARBA" id="ARBA00022989"/>
    </source>
</evidence>
<evidence type="ECO:0000313" key="12">
    <source>
        <dbReference type="Proteomes" id="UP000593562"/>
    </source>
</evidence>
<name>A0A7J7DPG2_TRIWF</name>
<dbReference type="Pfam" id="PF12796">
    <property type="entry name" value="Ank_2"/>
    <property type="match status" value="3"/>
</dbReference>
<dbReference type="PROSITE" id="PS50088">
    <property type="entry name" value="ANK_REPEAT"/>
    <property type="match status" value="6"/>
</dbReference>
<feature type="transmembrane region" description="Helical" evidence="9">
    <location>
        <begin position="506"/>
        <end position="534"/>
    </location>
</feature>
<feature type="domain" description="PGG" evidence="10">
    <location>
        <begin position="392"/>
        <end position="499"/>
    </location>
</feature>
<dbReference type="InParanoid" id="A0A7J7DPG2"/>
<evidence type="ECO:0000259" key="10">
    <source>
        <dbReference type="Pfam" id="PF13962"/>
    </source>
</evidence>
<feature type="repeat" description="ANK" evidence="7">
    <location>
        <begin position="238"/>
        <end position="260"/>
    </location>
</feature>
<dbReference type="PRINTS" id="PR01415">
    <property type="entry name" value="ANKYRIN"/>
</dbReference>
<evidence type="ECO:0000256" key="1">
    <source>
        <dbReference type="ARBA" id="ARBA00004141"/>
    </source>
</evidence>
<dbReference type="Pfam" id="PF13962">
    <property type="entry name" value="PGG"/>
    <property type="match status" value="1"/>
</dbReference>
<keyword evidence="5 7" id="KW-0040">ANK repeat</keyword>
<gene>
    <name evidence="11" type="ORF">HS088_TW04G00212</name>
</gene>
<dbReference type="InterPro" id="IPR036770">
    <property type="entry name" value="Ankyrin_rpt-contain_sf"/>
</dbReference>
<evidence type="ECO:0000256" key="8">
    <source>
        <dbReference type="SAM" id="MobiDB-lite"/>
    </source>
</evidence>
<feature type="repeat" description="ANK" evidence="7">
    <location>
        <begin position="136"/>
        <end position="168"/>
    </location>
</feature>
<evidence type="ECO:0000256" key="2">
    <source>
        <dbReference type="ARBA" id="ARBA00022692"/>
    </source>
</evidence>
<feature type="transmembrane region" description="Helical" evidence="9">
    <location>
        <begin position="480"/>
        <end position="500"/>
    </location>
</feature>
<dbReference type="PANTHER" id="PTHR24186">
    <property type="entry name" value="PROTEIN PHOSPHATASE 1 REGULATORY SUBUNIT"/>
    <property type="match status" value="1"/>
</dbReference>
<feature type="repeat" description="ANK" evidence="7">
    <location>
        <begin position="274"/>
        <end position="306"/>
    </location>
</feature>
<dbReference type="Gene3D" id="1.25.40.20">
    <property type="entry name" value="Ankyrin repeat-containing domain"/>
    <property type="match status" value="1"/>
</dbReference>
<dbReference type="InterPro" id="IPR026961">
    <property type="entry name" value="PGG_dom"/>
</dbReference>
<evidence type="ECO:0000256" key="3">
    <source>
        <dbReference type="ARBA" id="ARBA00022737"/>
    </source>
</evidence>
<feature type="repeat" description="ANK" evidence="7">
    <location>
        <begin position="170"/>
        <end position="202"/>
    </location>
</feature>
<keyword evidence="3" id="KW-0677">Repeat</keyword>
<feature type="transmembrane region" description="Helical" evidence="9">
    <location>
        <begin position="438"/>
        <end position="460"/>
    </location>
</feature>
<comment type="caution">
    <text evidence="11">The sequence shown here is derived from an EMBL/GenBank/DDBJ whole genome shotgun (WGS) entry which is preliminary data.</text>
</comment>
<feature type="compositionally biased region" description="Low complexity" evidence="8">
    <location>
        <begin position="569"/>
        <end position="584"/>
    </location>
</feature>
<evidence type="ECO:0000313" key="11">
    <source>
        <dbReference type="EMBL" id="KAF5748260.1"/>
    </source>
</evidence>
<dbReference type="InterPro" id="IPR002110">
    <property type="entry name" value="Ankyrin_rpt"/>
</dbReference>
<dbReference type="GO" id="GO:0005886">
    <property type="term" value="C:plasma membrane"/>
    <property type="evidence" value="ECO:0007669"/>
    <property type="project" value="TreeGrafter"/>
</dbReference>
<feature type="repeat" description="ANK" evidence="7">
    <location>
        <begin position="69"/>
        <end position="91"/>
    </location>
</feature>
<evidence type="ECO:0000256" key="6">
    <source>
        <dbReference type="ARBA" id="ARBA00023136"/>
    </source>
</evidence>
<feature type="repeat" description="ANK" evidence="7">
    <location>
        <begin position="204"/>
        <end position="226"/>
    </location>
</feature>
<dbReference type="PROSITE" id="PS50297">
    <property type="entry name" value="ANK_REP_REGION"/>
    <property type="match status" value="5"/>
</dbReference>
<dbReference type="Proteomes" id="UP000593562">
    <property type="component" value="Unassembled WGS sequence"/>
</dbReference>
<feature type="transmembrane region" description="Helical" evidence="9">
    <location>
        <begin position="400"/>
        <end position="418"/>
    </location>
</feature>
<keyword evidence="12" id="KW-1185">Reference proteome</keyword>
<feature type="compositionally biased region" description="Basic residues" evidence="8">
    <location>
        <begin position="372"/>
        <end position="384"/>
    </location>
</feature>
<dbReference type="PANTHER" id="PTHR24186:SF37">
    <property type="entry name" value="PGG DOMAIN-CONTAINING PROTEIN"/>
    <property type="match status" value="1"/>
</dbReference>
<reference evidence="11 12" key="1">
    <citation type="journal article" date="2020" name="Nat. Commun.">
        <title>Genome of Tripterygium wilfordii and identification of cytochrome P450 involved in triptolide biosynthesis.</title>
        <authorList>
            <person name="Tu L."/>
            <person name="Su P."/>
            <person name="Zhang Z."/>
            <person name="Gao L."/>
            <person name="Wang J."/>
            <person name="Hu T."/>
            <person name="Zhou J."/>
            <person name="Zhang Y."/>
            <person name="Zhao Y."/>
            <person name="Liu Y."/>
            <person name="Song Y."/>
            <person name="Tong Y."/>
            <person name="Lu Y."/>
            <person name="Yang J."/>
            <person name="Xu C."/>
            <person name="Jia M."/>
            <person name="Peters R.J."/>
            <person name="Huang L."/>
            <person name="Gao W."/>
        </authorList>
    </citation>
    <scope>NUCLEOTIDE SEQUENCE [LARGE SCALE GENOMIC DNA]</scope>
    <source>
        <strain evidence="12">cv. XIE 37</strain>
        <tissue evidence="11">Leaf</tissue>
    </source>
</reference>
<evidence type="ECO:0000256" key="5">
    <source>
        <dbReference type="ARBA" id="ARBA00023043"/>
    </source>
</evidence>
<accession>A0A7J7DPG2</accession>
<keyword evidence="2 9" id="KW-0812">Transmembrane</keyword>
<sequence length="590" mass="65874">MDRRLQETILRGDTQAFHTLIQEDENIINQTLPGSSNTILHLIARYGHVELAAEIVKLRPELVAAENDSMETPLHEACREGRSEIMRVLVETDPWLVYKFNTRGQSVLFVACERGRLDVVKHLLNYPVLLTSEVDALTTSLHVAASGGHTDIMKLILQARPDFARKKDINGCTPLHLCCSKGHLDITRELLRLDPNLSCLQDNEGRTPLHWAAIKGRVAIIDEILSVSLESTEIITKHGETVLHLAVKNNQYDAVKYLTETLNIIKLINLPDNDGNTLLHMATAGKLSTMVIYLLKMGIDVNAINRKGYTALDVVESDASNSGALLIIPALQEAGAKRCDQLGPFSREIQQVYENINSPTIEHYSPKLPDSRHRHHHHHRRRRAKQLEIQKEGLRNARNTITVVAVLIATVTFAAGINPPGGFNQQSGKTILGKQTSFKVFFVCNIVALFLSLGIVIFLVSIIPYKRKSMMKLLVVTHKAMWVALSFMAAAYIAAVWTVLPRGRPGMVWVLVAVVGIGGGCTLAIFVGLGMLLAKHWIRKWEWKRSKEKKRESPNSSISHVEELRTMKNGNNDYSSNSDVDSSDQGYHLY</sequence>
<keyword evidence="4 9" id="KW-1133">Transmembrane helix</keyword>
<organism evidence="11 12">
    <name type="scientific">Tripterygium wilfordii</name>
    <name type="common">Thunder God vine</name>
    <dbReference type="NCBI Taxonomy" id="458696"/>
    <lineage>
        <taxon>Eukaryota</taxon>
        <taxon>Viridiplantae</taxon>
        <taxon>Streptophyta</taxon>
        <taxon>Embryophyta</taxon>
        <taxon>Tracheophyta</taxon>
        <taxon>Spermatophyta</taxon>
        <taxon>Magnoliopsida</taxon>
        <taxon>eudicotyledons</taxon>
        <taxon>Gunneridae</taxon>
        <taxon>Pentapetalae</taxon>
        <taxon>rosids</taxon>
        <taxon>fabids</taxon>
        <taxon>Celastrales</taxon>
        <taxon>Celastraceae</taxon>
        <taxon>Tripterygium</taxon>
    </lineage>
</organism>
<proteinExistence type="predicted"/>
<dbReference type="SMART" id="SM00248">
    <property type="entry name" value="ANK"/>
    <property type="match status" value="8"/>
</dbReference>
<dbReference type="AlphaFoldDB" id="A0A7J7DPG2"/>
<dbReference type="FunCoup" id="A0A7J7DPG2">
    <property type="interactions" value="64"/>
</dbReference>
<feature type="region of interest" description="Disordered" evidence="8">
    <location>
        <begin position="552"/>
        <end position="590"/>
    </location>
</feature>
<keyword evidence="6 9" id="KW-0472">Membrane</keyword>
<evidence type="ECO:0000256" key="9">
    <source>
        <dbReference type="SAM" id="Phobius"/>
    </source>
</evidence>
<evidence type="ECO:0000256" key="7">
    <source>
        <dbReference type="PROSITE-ProRule" id="PRU00023"/>
    </source>
</evidence>